<accession>A0A0D9W472</accession>
<organism evidence="2 3">
    <name type="scientific">Leersia perrieri</name>
    <dbReference type="NCBI Taxonomy" id="77586"/>
    <lineage>
        <taxon>Eukaryota</taxon>
        <taxon>Viridiplantae</taxon>
        <taxon>Streptophyta</taxon>
        <taxon>Embryophyta</taxon>
        <taxon>Tracheophyta</taxon>
        <taxon>Spermatophyta</taxon>
        <taxon>Magnoliopsida</taxon>
        <taxon>Liliopsida</taxon>
        <taxon>Poales</taxon>
        <taxon>Poaceae</taxon>
        <taxon>BOP clade</taxon>
        <taxon>Oryzoideae</taxon>
        <taxon>Oryzeae</taxon>
        <taxon>Oryzinae</taxon>
        <taxon>Leersia</taxon>
    </lineage>
</organism>
<feature type="chain" id="PRO_5002348198" description="Knottin scorpion toxin-like domain-containing protein" evidence="1">
    <location>
        <begin position="24"/>
        <end position="125"/>
    </location>
</feature>
<name>A0A0D9W472_9ORYZ</name>
<sequence length="125" mass="12876">MALGTAAALMFLLAVTMIPLAIAGKDGQEQPATSEKSIGVVAASSALEPGLCPWEGGEGRCEDGAPVPVAGGAQPMSACVEKTLYHGPCVEMLCTAACLLQWHTGGHCSGHGFLWKRLCNCFVCL</sequence>
<evidence type="ECO:0008006" key="4">
    <source>
        <dbReference type="Google" id="ProtNLM"/>
    </source>
</evidence>
<dbReference type="Proteomes" id="UP000032180">
    <property type="component" value="Chromosome 4"/>
</dbReference>
<keyword evidence="3" id="KW-1185">Reference proteome</keyword>
<reference evidence="2" key="3">
    <citation type="submission" date="2015-04" db="UniProtKB">
        <authorList>
            <consortium name="EnsemblPlants"/>
        </authorList>
    </citation>
    <scope>IDENTIFICATION</scope>
</reference>
<feature type="signal peptide" evidence="1">
    <location>
        <begin position="1"/>
        <end position="23"/>
    </location>
</feature>
<protein>
    <recommendedName>
        <fullName evidence="4">Knottin scorpion toxin-like domain-containing protein</fullName>
    </recommendedName>
</protein>
<evidence type="ECO:0000313" key="3">
    <source>
        <dbReference type="Proteomes" id="UP000032180"/>
    </source>
</evidence>
<dbReference type="AlphaFoldDB" id="A0A0D9W472"/>
<reference evidence="3" key="2">
    <citation type="submission" date="2013-12" db="EMBL/GenBank/DDBJ databases">
        <authorList>
            <person name="Yu Y."/>
            <person name="Lee S."/>
            <person name="de Baynast K."/>
            <person name="Wissotski M."/>
            <person name="Liu L."/>
            <person name="Talag J."/>
            <person name="Goicoechea J."/>
            <person name="Angelova A."/>
            <person name="Jetty R."/>
            <person name="Kudrna D."/>
            <person name="Golser W."/>
            <person name="Rivera L."/>
            <person name="Zhang J."/>
            <person name="Wing R."/>
        </authorList>
    </citation>
    <scope>NUCLEOTIDE SEQUENCE</scope>
</reference>
<keyword evidence="1" id="KW-0732">Signal</keyword>
<proteinExistence type="predicted"/>
<dbReference type="eggNOG" id="ENOG502R5F4">
    <property type="taxonomic scope" value="Eukaryota"/>
</dbReference>
<dbReference type="EnsemblPlants" id="LPERR04G07250.1">
    <property type="protein sequence ID" value="LPERR04G07250.1"/>
    <property type="gene ID" value="LPERR04G07250"/>
</dbReference>
<evidence type="ECO:0000313" key="2">
    <source>
        <dbReference type="EnsemblPlants" id="LPERR04G07250.1"/>
    </source>
</evidence>
<reference evidence="2 3" key="1">
    <citation type="submission" date="2012-08" db="EMBL/GenBank/DDBJ databases">
        <title>Oryza genome evolution.</title>
        <authorList>
            <person name="Wing R.A."/>
        </authorList>
    </citation>
    <scope>NUCLEOTIDE SEQUENCE</scope>
</reference>
<dbReference type="Gramene" id="LPERR04G07250.1">
    <property type="protein sequence ID" value="LPERR04G07250.1"/>
    <property type="gene ID" value="LPERR04G07250"/>
</dbReference>
<evidence type="ECO:0000256" key="1">
    <source>
        <dbReference type="SAM" id="SignalP"/>
    </source>
</evidence>
<dbReference type="HOGENOM" id="CLU_1941448_0_0_1"/>